<protein>
    <submittedName>
        <fullName evidence="1">Uncharacterized protein</fullName>
    </submittedName>
</protein>
<dbReference type="PROSITE" id="PS51257">
    <property type="entry name" value="PROKAR_LIPOPROTEIN"/>
    <property type="match status" value="1"/>
</dbReference>
<dbReference type="AlphaFoldDB" id="K1QBJ2"/>
<evidence type="ECO:0000313" key="1">
    <source>
        <dbReference type="EMBL" id="EKC31323.1"/>
    </source>
</evidence>
<dbReference type="InParanoid" id="K1QBJ2"/>
<proteinExistence type="predicted"/>
<dbReference type="HOGENOM" id="CLU_1798347_0_0_1"/>
<organism evidence="1">
    <name type="scientific">Magallana gigas</name>
    <name type="common">Pacific oyster</name>
    <name type="synonym">Crassostrea gigas</name>
    <dbReference type="NCBI Taxonomy" id="29159"/>
    <lineage>
        <taxon>Eukaryota</taxon>
        <taxon>Metazoa</taxon>
        <taxon>Spiralia</taxon>
        <taxon>Lophotrochozoa</taxon>
        <taxon>Mollusca</taxon>
        <taxon>Bivalvia</taxon>
        <taxon>Autobranchia</taxon>
        <taxon>Pteriomorphia</taxon>
        <taxon>Ostreida</taxon>
        <taxon>Ostreoidea</taxon>
        <taxon>Ostreidae</taxon>
        <taxon>Magallana</taxon>
    </lineage>
</organism>
<name>K1QBJ2_MAGGI</name>
<accession>K1QBJ2</accession>
<reference evidence="1" key="1">
    <citation type="journal article" date="2012" name="Nature">
        <title>The oyster genome reveals stress adaptation and complexity of shell formation.</title>
        <authorList>
            <person name="Zhang G."/>
            <person name="Fang X."/>
            <person name="Guo X."/>
            <person name="Li L."/>
            <person name="Luo R."/>
            <person name="Xu F."/>
            <person name="Yang P."/>
            <person name="Zhang L."/>
            <person name="Wang X."/>
            <person name="Qi H."/>
            <person name="Xiong Z."/>
            <person name="Que H."/>
            <person name="Xie Y."/>
            <person name="Holland P.W."/>
            <person name="Paps J."/>
            <person name="Zhu Y."/>
            <person name="Wu F."/>
            <person name="Chen Y."/>
            <person name="Wang J."/>
            <person name="Peng C."/>
            <person name="Meng J."/>
            <person name="Yang L."/>
            <person name="Liu J."/>
            <person name="Wen B."/>
            <person name="Zhang N."/>
            <person name="Huang Z."/>
            <person name="Zhu Q."/>
            <person name="Feng Y."/>
            <person name="Mount A."/>
            <person name="Hedgecock D."/>
            <person name="Xu Z."/>
            <person name="Liu Y."/>
            <person name="Domazet-Loso T."/>
            <person name="Du Y."/>
            <person name="Sun X."/>
            <person name="Zhang S."/>
            <person name="Liu B."/>
            <person name="Cheng P."/>
            <person name="Jiang X."/>
            <person name="Li J."/>
            <person name="Fan D."/>
            <person name="Wang W."/>
            <person name="Fu W."/>
            <person name="Wang T."/>
            <person name="Wang B."/>
            <person name="Zhang J."/>
            <person name="Peng Z."/>
            <person name="Li Y."/>
            <person name="Li N."/>
            <person name="Wang J."/>
            <person name="Chen M."/>
            <person name="He Y."/>
            <person name="Tan F."/>
            <person name="Song X."/>
            <person name="Zheng Q."/>
            <person name="Huang R."/>
            <person name="Yang H."/>
            <person name="Du X."/>
            <person name="Chen L."/>
            <person name="Yang M."/>
            <person name="Gaffney P.M."/>
            <person name="Wang S."/>
            <person name="Luo L."/>
            <person name="She Z."/>
            <person name="Ming Y."/>
            <person name="Huang W."/>
            <person name="Zhang S."/>
            <person name="Huang B."/>
            <person name="Zhang Y."/>
            <person name="Qu T."/>
            <person name="Ni P."/>
            <person name="Miao G."/>
            <person name="Wang J."/>
            <person name="Wang Q."/>
            <person name="Steinberg C.E."/>
            <person name="Wang H."/>
            <person name="Li N."/>
            <person name="Qian L."/>
            <person name="Zhang G."/>
            <person name="Li Y."/>
            <person name="Yang H."/>
            <person name="Liu X."/>
            <person name="Wang J."/>
            <person name="Yin Y."/>
            <person name="Wang J."/>
        </authorList>
    </citation>
    <scope>NUCLEOTIDE SEQUENCE [LARGE SCALE GENOMIC DNA]</scope>
    <source>
        <strain evidence="1">05x7-T-G4-1.051#20</strain>
    </source>
</reference>
<dbReference type="EMBL" id="JH817903">
    <property type="protein sequence ID" value="EKC31323.1"/>
    <property type="molecule type" value="Genomic_DNA"/>
</dbReference>
<gene>
    <name evidence="1" type="ORF">CGI_10009963</name>
</gene>
<sequence length="144" mass="15168">MVVIRSVLFLTLILSALGCGNDGNVQNRNNYDTDLSRRSGLNTGRLGGSIGSTLRGSSSLGDGLRTGINDRLDNGIDNTGISTRYDTDVRGSRSGGLNANGMDGQYRNDVMGTRSGRLDNDVIGSGAGRLGGSLFNRRRQGSLL</sequence>